<evidence type="ECO:0000256" key="5">
    <source>
        <dbReference type="SAM" id="MobiDB-lite"/>
    </source>
</evidence>
<feature type="coiled-coil region" evidence="4">
    <location>
        <begin position="493"/>
        <end position="520"/>
    </location>
</feature>
<dbReference type="InterPro" id="IPR003395">
    <property type="entry name" value="RecF/RecN/SMC_N"/>
</dbReference>
<sequence length="791" mass="85766">MRLKSLELTNFRSIRGSVRADLDASVVLIHGPNGAGKTSLMSAIELGLTGSVSSLVGFGDEYGGHLLHSGTTHGSVELLLGDGRQAVAELSADQRGPVQGSLLTDSESEFLRERAYLAQSTMARLLESYEQSDRRGDSALTRFVNELLGLDELDALISGLEPARDVRRARKLVPELQDVGDEVQHLETRLEQARIEWGAANQRSKSIKDELQHLPAVEPLTVASSRLVAVLAQLDTMSSRLEEVSSSEASNLVEVEARLRDATERVERWRGTSEPAFRALLAESVAFADADLELSAEPTAISVSLKLAENLIASALEDARSRLAAHNLGVARLVPLREQIEAGAVALGQINEEIAEVTTSGDSGRLAEALALLVPHVETDECPVCGRDFGEVSKESLRQHLAERVTALGVAAKSIETLGARRTQQRTHLDRLVLERERIEKSLEAQEAADALAGAIAFGNNLLARINGSHPGVESLEDALTQRSKLEAVMSQSLAASETLERLRRDLAQVESEFVIERRHTSKTSFSERLSEVRKAVESLRVASAAAEHAVDSHRSLQNDLSKAEDAVQESAARRDSLEKRLKSARARLQRGSERVELAARLSKRSVALRAEIVERVFDSTLNGTWRDLFTRLAPEEPFVPEFIAAGASRSGVQLQAVHKKTKAAGAPGLVLSAGNLNTAALTLFLALNATAKNDVDLLLLDDPVQAMDDVHVSQFSALMRSFTRDLGKQVVVAVHERALFEYLALELSPTKQGDALITIELERAVGLDTQSQVSRVEFEPDPLEAGLSAA</sequence>
<comment type="subunit">
    <text evidence="2">Heterodimer of SbcC and SbcD.</text>
</comment>
<comment type="similarity">
    <text evidence="1">Belongs to the SMC family. SbcC subfamily.</text>
</comment>
<keyword evidence="7" id="KW-0540">Nuclease</keyword>
<name>A0ABU1HVD7_9MICO</name>
<dbReference type="SUPFAM" id="SSF52540">
    <property type="entry name" value="P-loop containing nucleoside triphosphate hydrolases"/>
    <property type="match status" value="1"/>
</dbReference>
<evidence type="ECO:0000259" key="6">
    <source>
        <dbReference type="Pfam" id="PF02463"/>
    </source>
</evidence>
<dbReference type="GO" id="GO:0004527">
    <property type="term" value="F:exonuclease activity"/>
    <property type="evidence" value="ECO:0007669"/>
    <property type="project" value="UniProtKB-KW"/>
</dbReference>
<feature type="domain" description="RecF/RecN/SMC N-terminal" evidence="6">
    <location>
        <begin position="3"/>
        <end position="742"/>
    </location>
</feature>
<dbReference type="PANTHER" id="PTHR32114:SF2">
    <property type="entry name" value="ABC TRANSPORTER ABCH.3"/>
    <property type="match status" value="1"/>
</dbReference>
<keyword evidence="7" id="KW-0269">Exonuclease</keyword>
<gene>
    <name evidence="7" type="ORF">QE375_003563</name>
</gene>
<accession>A0ABU1HVD7</accession>
<keyword evidence="7" id="KW-0378">Hydrolase</keyword>
<reference evidence="7 8" key="1">
    <citation type="submission" date="2023-08" db="EMBL/GenBank/DDBJ databases">
        <title>Functional and genomic diversity of the sorghum phyllosphere microbiome.</title>
        <authorList>
            <person name="Shade A."/>
        </authorList>
    </citation>
    <scope>NUCLEOTIDE SEQUENCE [LARGE SCALE GENOMIC DNA]</scope>
    <source>
        <strain evidence="7 8">SORGH_AS_0445</strain>
    </source>
</reference>
<feature type="region of interest" description="Disordered" evidence="5">
    <location>
        <begin position="553"/>
        <end position="576"/>
    </location>
</feature>
<dbReference type="Proteomes" id="UP001249291">
    <property type="component" value="Unassembled WGS sequence"/>
</dbReference>
<dbReference type="InterPro" id="IPR027417">
    <property type="entry name" value="P-loop_NTPase"/>
</dbReference>
<dbReference type="Gene3D" id="3.40.50.300">
    <property type="entry name" value="P-loop containing nucleotide triphosphate hydrolases"/>
    <property type="match status" value="2"/>
</dbReference>
<organism evidence="7 8">
    <name type="scientific">Microbacterium foliorum</name>
    <dbReference type="NCBI Taxonomy" id="104336"/>
    <lineage>
        <taxon>Bacteria</taxon>
        <taxon>Bacillati</taxon>
        <taxon>Actinomycetota</taxon>
        <taxon>Actinomycetes</taxon>
        <taxon>Micrococcales</taxon>
        <taxon>Microbacteriaceae</taxon>
        <taxon>Microbacterium</taxon>
    </lineage>
</organism>
<evidence type="ECO:0000313" key="8">
    <source>
        <dbReference type="Proteomes" id="UP001249291"/>
    </source>
</evidence>
<keyword evidence="8" id="KW-1185">Reference proteome</keyword>
<evidence type="ECO:0000256" key="4">
    <source>
        <dbReference type="SAM" id="Coils"/>
    </source>
</evidence>
<evidence type="ECO:0000313" key="7">
    <source>
        <dbReference type="EMBL" id="MDR6144009.1"/>
    </source>
</evidence>
<dbReference type="PANTHER" id="PTHR32114">
    <property type="entry name" value="ABC TRANSPORTER ABCH.3"/>
    <property type="match status" value="1"/>
</dbReference>
<dbReference type="Pfam" id="PF02463">
    <property type="entry name" value="SMC_N"/>
    <property type="match status" value="1"/>
</dbReference>
<proteinExistence type="inferred from homology"/>
<keyword evidence="4" id="KW-0175">Coiled coil</keyword>
<protein>
    <recommendedName>
        <fullName evidence="3">Nuclease SbcCD subunit C</fullName>
    </recommendedName>
</protein>
<evidence type="ECO:0000256" key="3">
    <source>
        <dbReference type="ARBA" id="ARBA00013368"/>
    </source>
</evidence>
<evidence type="ECO:0000256" key="1">
    <source>
        <dbReference type="ARBA" id="ARBA00006930"/>
    </source>
</evidence>
<evidence type="ECO:0000256" key="2">
    <source>
        <dbReference type="ARBA" id="ARBA00011322"/>
    </source>
</evidence>
<comment type="caution">
    <text evidence="7">The sequence shown here is derived from an EMBL/GenBank/DDBJ whole genome shotgun (WGS) entry which is preliminary data.</text>
</comment>
<dbReference type="RefSeq" id="WP_309693773.1">
    <property type="nucleotide sequence ID" value="NZ_JAVIZQ010000001.1"/>
</dbReference>
<dbReference type="EMBL" id="JAVIZQ010000001">
    <property type="protein sequence ID" value="MDR6144009.1"/>
    <property type="molecule type" value="Genomic_DNA"/>
</dbReference>